<keyword evidence="2" id="KW-0677">Repeat</keyword>
<organism evidence="6 7">
    <name type="scientific">Aspergillus candidus</name>
    <dbReference type="NCBI Taxonomy" id="41067"/>
    <lineage>
        <taxon>Eukaryota</taxon>
        <taxon>Fungi</taxon>
        <taxon>Dikarya</taxon>
        <taxon>Ascomycota</taxon>
        <taxon>Pezizomycotina</taxon>
        <taxon>Eurotiomycetes</taxon>
        <taxon>Eurotiomycetidae</taxon>
        <taxon>Eurotiales</taxon>
        <taxon>Aspergillaceae</taxon>
        <taxon>Aspergillus</taxon>
        <taxon>Aspergillus subgen. Circumdati</taxon>
    </lineage>
</organism>
<dbReference type="SUPFAM" id="SSF50965">
    <property type="entry name" value="Galactose oxidase, central domain"/>
    <property type="match status" value="1"/>
</dbReference>
<dbReference type="Proteomes" id="UP000234585">
    <property type="component" value="Unassembled WGS sequence"/>
</dbReference>
<feature type="compositionally biased region" description="Low complexity" evidence="3">
    <location>
        <begin position="476"/>
        <end position="491"/>
    </location>
</feature>
<feature type="chain" id="PRO_5014160020" evidence="5">
    <location>
        <begin position="33"/>
        <end position="599"/>
    </location>
</feature>
<evidence type="ECO:0000256" key="4">
    <source>
        <dbReference type="SAM" id="Phobius"/>
    </source>
</evidence>
<keyword evidence="1" id="KW-0880">Kelch repeat</keyword>
<evidence type="ECO:0000313" key="6">
    <source>
        <dbReference type="EMBL" id="PLB36072.1"/>
    </source>
</evidence>
<dbReference type="OrthoDB" id="540004at2759"/>
<keyword evidence="4" id="KW-0472">Membrane</keyword>
<dbReference type="STRING" id="41067.A0A2I2F603"/>
<dbReference type="PANTHER" id="PTHR46228:SF2">
    <property type="entry name" value="KELCH REPEAT PROTEIN (AFU_ORTHOLOGUE AFUA_4G14350)"/>
    <property type="match status" value="1"/>
</dbReference>
<name>A0A2I2F603_ASPCN</name>
<dbReference type="InterPro" id="IPR015915">
    <property type="entry name" value="Kelch-typ_b-propeller"/>
</dbReference>
<dbReference type="Gene3D" id="2.120.10.80">
    <property type="entry name" value="Kelch-type beta propeller"/>
    <property type="match status" value="1"/>
</dbReference>
<feature type="region of interest" description="Disordered" evidence="3">
    <location>
        <begin position="469"/>
        <end position="491"/>
    </location>
</feature>
<accession>A0A2I2F603</accession>
<protein>
    <submittedName>
        <fullName evidence="6">Kelch repeat protein</fullName>
    </submittedName>
</protein>
<dbReference type="InterPro" id="IPR011043">
    <property type="entry name" value="Gal_Oxase/kelch_b-propeller"/>
</dbReference>
<keyword evidence="4" id="KW-0812">Transmembrane</keyword>
<proteinExistence type="predicted"/>
<evidence type="ECO:0000256" key="3">
    <source>
        <dbReference type="SAM" id="MobiDB-lite"/>
    </source>
</evidence>
<keyword evidence="5" id="KW-0732">Signal</keyword>
<dbReference type="GeneID" id="36520625"/>
<gene>
    <name evidence="6" type="ORF">BDW47DRAFT_109429</name>
</gene>
<keyword evidence="4" id="KW-1133">Transmembrane helix</keyword>
<evidence type="ECO:0000256" key="1">
    <source>
        <dbReference type="ARBA" id="ARBA00022441"/>
    </source>
</evidence>
<feature type="region of interest" description="Disordered" evidence="3">
    <location>
        <begin position="530"/>
        <end position="554"/>
    </location>
</feature>
<evidence type="ECO:0000313" key="7">
    <source>
        <dbReference type="Proteomes" id="UP000234585"/>
    </source>
</evidence>
<feature type="signal peptide" evidence="5">
    <location>
        <begin position="1"/>
        <end position="32"/>
    </location>
</feature>
<feature type="transmembrane region" description="Helical" evidence="4">
    <location>
        <begin position="499"/>
        <end position="523"/>
    </location>
</feature>
<feature type="region of interest" description="Disordered" evidence="3">
    <location>
        <begin position="569"/>
        <end position="599"/>
    </location>
</feature>
<reference evidence="6 7" key="1">
    <citation type="submission" date="2017-12" db="EMBL/GenBank/DDBJ databases">
        <authorList>
            <consortium name="DOE Joint Genome Institute"/>
            <person name="Haridas S."/>
            <person name="Kjaerbolling I."/>
            <person name="Vesth T.C."/>
            <person name="Frisvad J.C."/>
            <person name="Nybo J.L."/>
            <person name="Theobald S."/>
            <person name="Kuo A."/>
            <person name="Bowyer P."/>
            <person name="Matsuda Y."/>
            <person name="Mondo S."/>
            <person name="Lyhne E.K."/>
            <person name="Kogle M.E."/>
            <person name="Clum A."/>
            <person name="Lipzen A."/>
            <person name="Salamov A."/>
            <person name="Ngan C.Y."/>
            <person name="Daum C."/>
            <person name="Chiniquy J."/>
            <person name="Barry K."/>
            <person name="LaButti K."/>
            <person name="Simmons B.A."/>
            <person name="Magnuson J.K."/>
            <person name="Mortensen U.H."/>
            <person name="Larsen T.O."/>
            <person name="Grigoriev I.V."/>
            <person name="Baker S.E."/>
            <person name="Andersen M.R."/>
            <person name="Nordberg H.P."/>
            <person name="Cantor M.N."/>
            <person name="Hua S.X."/>
        </authorList>
    </citation>
    <scope>NUCLEOTIDE SEQUENCE [LARGE SCALE GENOMIC DNA]</scope>
    <source>
        <strain evidence="6 7">CBS 102.13</strain>
    </source>
</reference>
<dbReference type="PANTHER" id="PTHR46228">
    <property type="entry name" value="KELCH DOMAIN-CONTAINING PROTEIN"/>
    <property type="match status" value="1"/>
</dbReference>
<dbReference type="EMBL" id="KZ559155">
    <property type="protein sequence ID" value="PLB36072.1"/>
    <property type="molecule type" value="Genomic_DNA"/>
</dbReference>
<keyword evidence="7" id="KW-1185">Reference proteome</keyword>
<dbReference type="AlphaFoldDB" id="A0A2I2F603"/>
<sequence length="599" mass="65151">MCLVPGRPRGITRMEMVHFVVWLSLCASLVLANSNCTRLFNSAVINNQTLYIDGGDMHTLLPNGSIPKSAIRDLQTVDLSRSWQNSDDDLFAYIRKPHDNSDTDDNPPWLNEGAAWSNGQDLFFYGGYLSEKAGISVPPLATWRYDIAAKNWTSRGFWGTPLVRLCQGGAVQSSVDQMAYYLGGSLNPAGNPTFINTPGADVYMDPGLIALDMNSLEWTNASTADMNTWGTIGDGYVGLIDSVGKRGLLVAFGGYTYPVGQKLSFLAAQQTKETNQNSMETVRVYDIDKQRWYDQQTSGDVPHWRMAGCAVVAPAPDLSSYSIYVFGGMAAKTKDSDGNVYVLSVPSFRWIKVYDDHVLRYKHKCVLAQKHTMLAVGGIIPVDDMEYYPQSRNCDSSTFANGIGIFDLRKLSWMSNYNADDHGEYTIPSKIVDVIGGSETGGATLSKPQHGFNSSDLENLFKQRSVRPTASVVANPTGSPSSSPKSTAGTGHTLSGGTIAGAVVGAVAGVALLAGLIMAGVIVQRRRKEQEAAHQDGPPWAKGASDTWMFAPRPPEELDAAPVYELSHDRQESWCGAASRVEMPTEANRTPELPASRDR</sequence>
<dbReference type="RefSeq" id="XP_024670084.1">
    <property type="nucleotide sequence ID" value="XM_024813465.1"/>
</dbReference>
<evidence type="ECO:0000256" key="5">
    <source>
        <dbReference type="SAM" id="SignalP"/>
    </source>
</evidence>
<evidence type="ECO:0000256" key="2">
    <source>
        <dbReference type="ARBA" id="ARBA00022737"/>
    </source>
</evidence>